<evidence type="ECO:0000313" key="2">
    <source>
        <dbReference type="Proteomes" id="UP001168579"/>
    </source>
</evidence>
<evidence type="ECO:0000313" key="1">
    <source>
        <dbReference type="EMBL" id="MDO1511435.1"/>
    </source>
</evidence>
<proteinExistence type="predicted"/>
<accession>A0ABT8RKB6</accession>
<organism evidence="1 2">
    <name type="scientific">Maribacter confluentis</name>
    <dbReference type="NCBI Taxonomy" id="1656093"/>
    <lineage>
        <taxon>Bacteria</taxon>
        <taxon>Pseudomonadati</taxon>
        <taxon>Bacteroidota</taxon>
        <taxon>Flavobacteriia</taxon>
        <taxon>Flavobacteriales</taxon>
        <taxon>Flavobacteriaceae</taxon>
        <taxon>Maribacter</taxon>
    </lineage>
</organism>
<sequence length="97" mass="11263">MFNHLKGSIMSRKFKLGDWVKVKGLLNSPKMQVLKYVSKKNPIFGVLYNNSYVECVWYQNGERKSDIFHQYKLVHAMDTGGLFITVPIKSKTTYSKI</sequence>
<dbReference type="EMBL" id="JAUKUC010000001">
    <property type="protein sequence ID" value="MDO1511435.1"/>
    <property type="molecule type" value="Genomic_DNA"/>
</dbReference>
<gene>
    <name evidence="1" type="ORF">Q2T41_01990</name>
</gene>
<comment type="caution">
    <text evidence="1">The sequence shown here is derived from an EMBL/GenBank/DDBJ whole genome shotgun (WGS) entry which is preliminary data.</text>
</comment>
<protein>
    <submittedName>
        <fullName evidence="1">Uncharacterized protein</fullName>
    </submittedName>
</protein>
<dbReference type="RefSeq" id="WP_304434694.1">
    <property type="nucleotide sequence ID" value="NZ_JAUKUC010000001.1"/>
</dbReference>
<reference evidence="1" key="2">
    <citation type="submission" date="2023-06" db="EMBL/GenBank/DDBJ databases">
        <authorList>
            <person name="Lucena T."/>
            <person name="Sun Q."/>
        </authorList>
    </citation>
    <scope>NUCLEOTIDE SEQUENCE</scope>
    <source>
        <strain evidence="1">CECT 8869</strain>
    </source>
</reference>
<dbReference type="Proteomes" id="UP001168579">
    <property type="component" value="Unassembled WGS sequence"/>
</dbReference>
<keyword evidence="2" id="KW-1185">Reference proteome</keyword>
<name>A0ABT8RKB6_9FLAO</name>
<reference evidence="1" key="1">
    <citation type="journal article" date="2014" name="Int. J. Syst. Evol. Microbiol.">
        <title>Complete genome of a new Firmicutes species belonging to the dominant human colonic microbiota ('Ruminococcus bicirculans') reveals two chromosomes and a selective capacity to utilize plant glucans.</title>
        <authorList>
            <consortium name="NISC Comparative Sequencing Program"/>
            <person name="Wegmann U."/>
            <person name="Louis P."/>
            <person name="Goesmann A."/>
            <person name="Henrissat B."/>
            <person name="Duncan S.H."/>
            <person name="Flint H.J."/>
        </authorList>
    </citation>
    <scope>NUCLEOTIDE SEQUENCE</scope>
    <source>
        <strain evidence="1">CECT 8869</strain>
    </source>
</reference>